<dbReference type="RefSeq" id="WP_206291829.1">
    <property type="nucleotide sequence ID" value="NZ_CP063458.1"/>
</dbReference>
<keyword evidence="2" id="KW-1185">Reference proteome</keyword>
<dbReference type="PANTHER" id="PTHR43737:SF1">
    <property type="entry name" value="DUF1501 DOMAIN-CONTAINING PROTEIN"/>
    <property type="match status" value="1"/>
</dbReference>
<dbReference type="KEGG" id="hbs:IPV69_21745"/>
<gene>
    <name evidence="1" type="ORF">IPV69_21745</name>
</gene>
<accession>A0A7M2WUI0</accession>
<dbReference type="EMBL" id="CP063458">
    <property type="protein sequence ID" value="QOV88822.1"/>
    <property type="molecule type" value="Genomic_DNA"/>
</dbReference>
<evidence type="ECO:0000313" key="2">
    <source>
        <dbReference type="Proteomes" id="UP000593765"/>
    </source>
</evidence>
<dbReference type="PANTHER" id="PTHR43737">
    <property type="entry name" value="BLL7424 PROTEIN"/>
    <property type="match status" value="1"/>
</dbReference>
<dbReference type="InterPro" id="IPR010869">
    <property type="entry name" value="DUF1501"/>
</dbReference>
<name>A0A7M2WUI0_9BACT</name>
<protein>
    <submittedName>
        <fullName evidence="1">DUF1501 domain-containing protein</fullName>
    </submittedName>
</protein>
<sequence>MHPDFLANLQRVTRRQLFGKSLHGVGLAALASMMKVGQAPAATSGMTSPVGGAMRGLPNLPHYPAKAKSVICLWQGGGPSHLDLFDYKPVLTKMAGQDIPESVRGTTRLSTMSASYKKWPITPAIKPFKKCGQSGTEISTLLPYTSQIADDICVVRSMNTEAVNHAPGVTFFMTGAQVPGRPSMGAWATYGLGCEADDLPGFVVMTSSDKGKTCGQLFFDYYWGSGFLPSRYQGVRFRGVGDPVPYIANPPGTSRQGRRELLDDLQALNAAHLADYGDPEIDTRISQYEMAFKMQGSVPDLLDFSTEPKHIINMYGPDALIKGTYANNCLIARRLIERGVRFVQLMHAGWDQHGNLFTQLEGQCKDTDQPSAALVADLKQRGLLDDTLVVWGGEFGRTPFGQGDPAKPAGRDHFGRAYSMWLAGGGVKPGSTFGETDDFAWNITKDPVHIHDMQATILHLMGINHEALTFKYQGRQYRLTDVHGHVMKGMLA</sequence>
<dbReference type="InterPro" id="IPR017850">
    <property type="entry name" value="Alkaline_phosphatase_core_sf"/>
</dbReference>
<organism evidence="1 2">
    <name type="scientific">Humisphaera borealis</name>
    <dbReference type="NCBI Taxonomy" id="2807512"/>
    <lineage>
        <taxon>Bacteria</taxon>
        <taxon>Pseudomonadati</taxon>
        <taxon>Planctomycetota</taxon>
        <taxon>Phycisphaerae</taxon>
        <taxon>Tepidisphaerales</taxon>
        <taxon>Tepidisphaeraceae</taxon>
        <taxon>Humisphaera</taxon>
    </lineage>
</organism>
<proteinExistence type="predicted"/>
<dbReference type="AlphaFoldDB" id="A0A7M2WUI0"/>
<dbReference type="SUPFAM" id="SSF53649">
    <property type="entry name" value="Alkaline phosphatase-like"/>
    <property type="match status" value="1"/>
</dbReference>
<evidence type="ECO:0000313" key="1">
    <source>
        <dbReference type="EMBL" id="QOV88822.1"/>
    </source>
</evidence>
<dbReference type="Pfam" id="PF07394">
    <property type="entry name" value="DUF1501"/>
    <property type="match status" value="1"/>
</dbReference>
<dbReference type="Proteomes" id="UP000593765">
    <property type="component" value="Chromosome"/>
</dbReference>
<reference evidence="1 2" key="1">
    <citation type="submission" date="2020-10" db="EMBL/GenBank/DDBJ databases">
        <title>Wide distribution of Phycisphaera-like planctomycetes from WD2101 soil group in peatlands and genome analysis of the first cultivated representative.</title>
        <authorList>
            <person name="Dedysh S.N."/>
            <person name="Beletsky A.V."/>
            <person name="Ivanova A."/>
            <person name="Kulichevskaya I.S."/>
            <person name="Suzina N.E."/>
            <person name="Philippov D.A."/>
            <person name="Rakitin A.L."/>
            <person name="Mardanov A.V."/>
            <person name="Ravin N.V."/>
        </authorList>
    </citation>
    <scope>NUCLEOTIDE SEQUENCE [LARGE SCALE GENOMIC DNA]</scope>
    <source>
        <strain evidence="1 2">M1803</strain>
    </source>
</reference>